<accession>A0ACB0LDT9</accession>
<organism evidence="1 2">
    <name type="scientific">Trifolium pratense</name>
    <name type="common">Red clover</name>
    <dbReference type="NCBI Taxonomy" id="57577"/>
    <lineage>
        <taxon>Eukaryota</taxon>
        <taxon>Viridiplantae</taxon>
        <taxon>Streptophyta</taxon>
        <taxon>Embryophyta</taxon>
        <taxon>Tracheophyta</taxon>
        <taxon>Spermatophyta</taxon>
        <taxon>Magnoliopsida</taxon>
        <taxon>eudicotyledons</taxon>
        <taxon>Gunneridae</taxon>
        <taxon>Pentapetalae</taxon>
        <taxon>rosids</taxon>
        <taxon>fabids</taxon>
        <taxon>Fabales</taxon>
        <taxon>Fabaceae</taxon>
        <taxon>Papilionoideae</taxon>
        <taxon>50 kb inversion clade</taxon>
        <taxon>NPAAA clade</taxon>
        <taxon>Hologalegina</taxon>
        <taxon>IRL clade</taxon>
        <taxon>Trifolieae</taxon>
        <taxon>Trifolium</taxon>
    </lineage>
</organism>
<comment type="caution">
    <text evidence="1">The sequence shown here is derived from an EMBL/GenBank/DDBJ whole genome shotgun (WGS) entry which is preliminary data.</text>
</comment>
<reference evidence="1" key="1">
    <citation type="submission" date="2023-10" db="EMBL/GenBank/DDBJ databases">
        <authorList>
            <person name="Rodriguez Cubillos JULIANA M."/>
            <person name="De Vega J."/>
        </authorList>
    </citation>
    <scope>NUCLEOTIDE SEQUENCE</scope>
</reference>
<proteinExistence type="predicted"/>
<dbReference type="EMBL" id="CASHSV030000513">
    <property type="protein sequence ID" value="CAJ2666543.1"/>
    <property type="molecule type" value="Genomic_DNA"/>
</dbReference>
<dbReference type="Proteomes" id="UP001177021">
    <property type="component" value="Unassembled WGS sequence"/>
</dbReference>
<evidence type="ECO:0000313" key="2">
    <source>
        <dbReference type="Proteomes" id="UP001177021"/>
    </source>
</evidence>
<protein>
    <submittedName>
        <fullName evidence="1">Uncharacterized protein</fullName>
    </submittedName>
</protein>
<evidence type="ECO:0000313" key="1">
    <source>
        <dbReference type="EMBL" id="CAJ2666543.1"/>
    </source>
</evidence>
<sequence>MKREMKKRFLLRTIFGENETTEFENDFAAFNFQPFRWNGTLKLVNPSANASSTLSPALEPCRVAEFRLSEAAGLTNFGLVILRLVTEPDEQIESSIDEQIRLAAAVNFKNHLHLRWSSEDNPITESEKEQIKTLIVPLMLSATAKIQSQLRETVAIIADGFAHAVWTLLQIVLQSTSRDQLAITAIKFLTTVSTGPHHTLFAADGIIPQICQGIVIPVVMLREDDEEQFVMNHIEYIRRDMEGSDLDTRRRIACELLKGITKYYGDVVRHIVSTQIQSLLSSYAANPAVNWKHKDCAIYLVVSLSNKKAGTKQDRVEDQADIPDIPENVGYTATFVRLQNAGKNKEDPLKEIRYPQEFFIASLSRLCAHSPGRYPKIIGENVDPMNQAALL</sequence>
<gene>
    <name evidence="1" type="ORF">MILVUS5_LOCUS31328</name>
</gene>
<name>A0ACB0LDT9_TRIPR</name>
<keyword evidence="2" id="KW-1185">Reference proteome</keyword>